<dbReference type="GO" id="GO:0005524">
    <property type="term" value="F:ATP binding"/>
    <property type="evidence" value="ECO:0007669"/>
    <property type="project" value="UniProtKB-KW"/>
</dbReference>
<evidence type="ECO:0000313" key="8">
    <source>
        <dbReference type="EMBL" id="KAK2594757.1"/>
    </source>
</evidence>
<keyword evidence="2" id="KW-0378">Hydrolase</keyword>
<dbReference type="Pfam" id="PF00176">
    <property type="entry name" value="SNF2-rel_dom"/>
    <property type="match status" value="1"/>
</dbReference>
<dbReference type="Pfam" id="PF00271">
    <property type="entry name" value="Helicase_C"/>
    <property type="match status" value="1"/>
</dbReference>
<reference evidence="8" key="1">
    <citation type="submission" date="2023-06" db="EMBL/GenBank/DDBJ databases">
        <title>Conoideocrella luteorostrata (Hypocreales: Clavicipitaceae), a potential biocontrol fungus for elongate hemlock scale in United States Christmas tree production areas.</title>
        <authorList>
            <person name="Barrett H."/>
            <person name="Lovett B."/>
            <person name="Macias A.M."/>
            <person name="Stajich J.E."/>
            <person name="Kasson M.T."/>
        </authorList>
    </citation>
    <scope>NUCLEOTIDE SEQUENCE</scope>
    <source>
        <strain evidence="8">ARSEF 14590</strain>
    </source>
</reference>
<feature type="compositionally biased region" description="Basic and acidic residues" evidence="5">
    <location>
        <begin position="81"/>
        <end position="93"/>
    </location>
</feature>
<name>A0AAJ0CND9_9HYPO</name>
<dbReference type="GO" id="GO:0006281">
    <property type="term" value="P:DNA repair"/>
    <property type="evidence" value="ECO:0007669"/>
    <property type="project" value="TreeGrafter"/>
</dbReference>
<dbReference type="InterPro" id="IPR001650">
    <property type="entry name" value="Helicase_C-like"/>
</dbReference>
<dbReference type="CDD" id="cd18793">
    <property type="entry name" value="SF2_C_SNF"/>
    <property type="match status" value="1"/>
</dbReference>
<dbReference type="PANTHER" id="PTHR45626:SF17">
    <property type="entry name" value="HELICASE-LIKE TRANSCRIPTION FACTOR"/>
    <property type="match status" value="1"/>
</dbReference>
<evidence type="ECO:0000256" key="3">
    <source>
        <dbReference type="ARBA" id="ARBA00022806"/>
    </source>
</evidence>
<protein>
    <recommendedName>
        <fullName evidence="10">P-loop containing nucleoside triphosphate hydrolase protein</fullName>
    </recommendedName>
</protein>
<gene>
    <name evidence="8" type="ORF">QQS21_007504</name>
</gene>
<dbReference type="Gene3D" id="3.40.50.300">
    <property type="entry name" value="P-loop containing nucleotide triphosphate hydrolases"/>
    <property type="match status" value="1"/>
</dbReference>
<dbReference type="SUPFAM" id="SSF52540">
    <property type="entry name" value="P-loop containing nucleoside triphosphate hydrolases"/>
    <property type="match status" value="2"/>
</dbReference>
<keyword evidence="3" id="KW-0347">Helicase</keyword>
<keyword evidence="9" id="KW-1185">Reference proteome</keyword>
<dbReference type="CDD" id="cd18008">
    <property type="entry name" value="DEXDc_SHPRH-like"/>
    <property type="match status" value="1"/>
</dbReference>
<dbReference type="Proteomes" id="UP001251528">
    <property type="component" value="Unassembled WGS sequence"/>
</dbReference>
<dbReference type="PROSITE" id="PS51194">
    <property type="entry name" value="HELICASE_CTER"/>
    <property type="match status" value="1"/>
</dbReference>
<accession>A0AAJ0CND9</accession>
<dbReference type="PROSITE" id="PS51192">
    <property type="entry name" value="HELICASE_ATP_BIND_1"/>
    <property type="match status" value="1"/>
</dbReference>
<evidence type="ECO:0008006" key="10">
    <source>
        <dbReference type="Google" id="ProtNLM"/>
    </source>
</evidence>
<dbReference type="PANTHER" id="PTHR45626">
    <property type="entry name" value="TRANSCRIPTION TERMINATION FACTOR 2-RELATED"/>
    <property type="match status" value="1"/>
</dbReference>
<keyword evidence="1" id="KW-0547">Nucleotide-binding</keyword>
<dbReference type="GO" id="GO:0008094">
    <property type="term" value="F:ATP-dependent activity, acting on DNA"/>
    <property type="evidence" value="ECO:0007669"/>
    <property type="project" value="TreeGrafter"/>
</dbReference>
<dbReference type="GO" id="GO:0004386">
    <property type="term" value="F:helicase activity"/>
    <property type="evidence" value="ECO:0007669"/>
    <property type="project" value="UniProtKB-KW"/>
</dbReference>
<dbReference type="InterPro" id="IPR000330">
    <property type="entry name" value="SNF2_N"/>
</dbReference>
<dbReference type="GO" id="GO:0016787">
    <property type="term" value="F:hydrolase activity"/>
    <property type="evidence" value="ECO:0007669"/>
    <property type="project" value="UniProtKB-KW"/>
</dbReference>
<dbReference type="AlphaFoldDB" id="A0AAJ0CND9"/>
<feature type="region of interest" description="Disordered" evidence="5">
    <location>
        <begin position="70"/>
        <end position="205"/>
    </location>
</feature>
<organism evidence="8 9">
    <name type="scientific">Conoideocrella luteorostrata</name>
    <dbReference type="NCBI Taxonomy" id="1105319"/>
    <lineage>
        <taxon>Eukaryota</taxon>
        <taxon>Fungi</taxon>
        <taxon>Dikarya</taxon>
        <taxon>Ascomycota</taxon>
        <taxon>Pezizomycotina</taxon>
        <taxon>Sordariomycetes</taxon>
        <taxon>Hypocreomycetidae</taxon>
        <taxon>Hypocreales</taxon>
        <taxon>Clavicipitaceae</taxon>
        <taxon>Conoideocrella</taxon>
    </lineage>
</organism>
<keyword evidence="4" id="KW-0067">ATP-binding</keyword>
<dbReference type="InterPro" id="IPR050628">
    <property type="entry name" value="SNF2_RAD54_helicase_TF"/>
</dbReference>
<dbReference type="Gene3D" id="3.40.50.10810">
    <property type="entry name" value="Tandem AAA-ATPase domain"/>
    <property type="match status" value="1"/>
</dbReference>
<dbReference type="InterPro" id="IPR038718">
    <property type="entry name" value="SNF2-like_sf"/>
</dbReference>
<comment type="caution">
    <text evidence="8">The sequence shown here is derived from an EMBL/GenBank/DDBJ whole genome shotgun (WGS) entry which is preliminary data.</text>
</comment>
<feature type="compositionally biased region" description="Basic and acidic residues" evidence="5">
    <location>
        <begin position="166"/>
        <end position="180"/>
    </location>
</feature>
<dbReference type="SMART" id="SM00487">
    <property type="entry name" value="DEXDc"/>
    <property type="match status" value="1"/>
</dbReference>
<dbReference type="InterPro" id="IPR027417">
    <property type="entry name" value="P-loop_NTPase"/>
</dbReference>
<evidence type="ECO:0000256" key="1">
    <source>
        <dbReference type="ARBA" id="ARBA00022741"/>
    </source>
</evidence>
<dbReference type="GO" id="GO:0005634">
    <property type="term" value="C:nucleus"/>
    <property type="evidence" value="ECO:0007669"/>
    <property type="project" value="TreeGrafter"/>
</dbReference>
<dbReference type="InterPro" id="IPR014001">
    <property type="entry name" value="Helicase_ATP-bd"/>
</dbReference>
<evidence type="ECO:0000259" key="7">
    <source>
        <dbReference type="PROSITE" id="PS51194"/>
    </source>
</evidence>
<sequence length="969" mass="108951">MQRAVTDNASAQGTFRQQTVSTTTVDEVVNVARHTENIAESILVVPCQQDSTTAERITVKTEDIPVKMTVVKQEDGCSSDLKSDSGTRDREDGGNDDDDDNDDHDEDDDHDDDDDDDYDADEDDGDDMTVEDDDNCNPKTKTKKSKKPAKDTPRRRQQRVTTAREFVARLHQKEDEKFAKESQSNGKRKPANPKGPPFKIPKIDRPDTISRLQSDMLGATNQAESAALPMPEIKAHTHQRQLALMYKSIPEGSNTRRTQTQMKDLEEAKSLFGYRKVQAENGKWKLKGMKSALSHYQITAVAWMVKRELSRSRPFGGLLADAMGMGKTVMSLACVVGNPALLEDDSSPKSTLIIVPNAMVAKQWMTEADKHLNGNFVETTLLYSTEGAVHEKLRRSWIVIATIGEVRKQFKTLSTGAKRDQNKGLLFQLDWYRIILDEAHAIKNTNSLNKIACCALTGKHRWALSGTPLSNNTGEILPYLTFIGCDVNEDLKTFRRNYMTNGKGNEKLEALISMVMYRRTKSDKFHDWKILDLPELKIHNIEISLSTEETIFYNFIKNIRPTTNNDPEEEKEESMSQLSDDETEQSERSHIYRWPLKMAVSHPYNIEKLLRTAGDRDEIQKLREEISQASSNKSVLEQVLADEAAISQLQPYVSGIDHIQGCEDNAIGGMFDVDGHLMLIQNELEAKNLRCSECQNFCEDLVKLAEVGQATCVMQLCAAPMSNAHPFETMPSIIGRFHGKLGKPEPGMDSQKISLKRGDDNIGCFIADDYVTNLSQVPSSKLTVVMAILLSWLFEHPDDKVLVFTQFITTAKVLGRMLQCANVPFLYYYGCMTNAAKESAMNMMKDEPEQRVMITGLRCGGQSLNLTFANRVIIVDPWWNISAEDQAVGRIHRIGQTKVCHAVRIFTKTGEETELCALRKTKSEEVDYALQDDGHVPEPLQDEAHRAELYNFMQGGKKGPETGRKRKSG</sequence>
<evidence type="ECO:0000259" key="6">
    <source>
        <dbReference type="PROSITE" id="PS51192"/>
    </source>
</evidence>
<evidence type="ECO:0000256" key="4">
    <source>
        <dbReference type="ARBA" id="ARBA00022840"/>
    </source>
</evidence>
<evidence type="ECO:0000313" key="9">
    <source>
        <dbReference type="Proteomes" id="UP001251528"/>
    </source>
</evidence>
<dbReference type="EMBL" id="JASWJB010000156">
    <property type="protein sequence ID" value="KAK2594757.1"/>
    <property type="molecule type" value="Genomic_DNA"/>
</dbReference>
<dbReference type="InterPro" id="IPR049730">
    <property type="entry name" value="SNF2/RAD54-like_C"/>
</dbReference>
<dbReference type="SMART" id="SM00490">
    <property type="entry name" value="HELICc"/>
    <property type="match status" value="1"/>
</dbReference>
<evidence type="ECO:0000256" key="2">
    <source>
        <dbReference type="ARBA" id="ARBA00022801"/>
    </source>
</evidence>
<feature type="region of interest" description="Disordered" evidence="5">
    <location>
        <begin position="562"/>
        <end position="586"/>
    </location>
</feature>
<evidence type="ECO:0000256" key="5">
    <source>
        <dbReference type="SAM" id="MobiDB-lite"/>
    </source>
</evidence>
<feature type="domain" description="Helicase C-terminal" evidence="7">
    <location>
        <begin position="785"/>
        <end position="944"/>
    </location>
</feature>
<proteinExistence type="predicted"/>
<feature type="domain" description="Helicase ATP-binding" evidence="6">
    <location>
        <begin position="308"/>
        <end position="486"/>
    </location>
</feature>
<feature type="compositionally biased region" description="Acidic residues" evidence="5">
    <location>
        <begin position="94"/>
        <end position="135"/>
    </location>
</feature>